<dbReference type="PANTHER" id="PTHR21063:SF4">
    <property type="entry name" value="CD48 ANTIGEN-RELATED"/>
    <property type="match status" value="1"/>
</dbReference>
<protein>
    <recommendedName>
        <fullName evidence="3">Immunoglobulin subtype domain-containing protein</fullName>
    </recommendedName>
</protein>
<proteinExistence type="predicted"/>
<keyword evidence="2" id="KW-1185">Reference proteome</keyword>
<dbReference type="Ensembl" id="ENSSGRT00000030037.1">
    <property type="protein sequence ID" value="ENSSGRP00000027933.1"/>
    <property type="gene ID" value="ENSSGRG00000015976.1"/>
</dbReference>
<dbReference type="InterPro" id="IPR036179">
    <property type="entry name" value="Ig-like_dom_sf"/>
</dbReference>
<sequence length="151" mass="17172">WVNFHFWGDFVTLLTGLTEIQNIKVIDWRFGDVRVAHINRPANLIETMDNELGRKFKGRLKLDNQTGDLTISDISTTDTGSYKVTITSELRNQITLTCKVTHYLLIYNKISELLFQICNASYFVSHVLTDNSGVAMLREIGIKCRGVVCTV</sequence>
<reference evidence="1" key="1">
    <citation type="submission" date="2025-08" db="UniProtKB">
        <authorList>
            <consortium name="Ensembl"/>
        </authorList>
    </citation>
    <scope>IDENTIFICATION</scope>
</reference>
<dbReference type="PANTHER" id="PTHR21063">
    <property type="entry name" value="LFA-3"/>
    <property type="match status" value="1"/>
</dbReference>
<dbReference type="InParanoid" id="A0A672LT57"/>
<dbReference type="AlphaFoldDB" id="A0A672LT57"/>
<dbReference type="Gene3D" id="2.60.40.10">
    <property type="entry name" value="Immunoglobulins"/>
    <property type="match status" value="1"/>
</dbReference>
<reference evidence="1" key="2">
    <citation type="submission" date="2025-09" db="UniProtKB">
        <authorList>
            <consortium name="Ensembl"/>
        </authorList>
    </citation>
    <scope>IDENTIFICATION</scope>
</reference>
<organism evidence="1 2">
    <name type="scientific">Sinocyclocheilus grahami</name>
    <name type="common">Dianchi golden-line fish</name>
    <name type="synonym">Barbus grahami</name>
    <dbReference type="NCBI Taxonomy" id="75366"/>
    <lineage>
        <taxon>Eukaryota</taxon>
        <taxon>Metazoa</taxon>
        <taxon>Chordata</taxon>
        <taxon>Craniata</taxon>
        <taxon>Vertebrata</taxon>
        <taxon>Euteleostomi</taxon>
        <taxon>Actinopterygii</taxon>
        <taxon>Neopterygii</taxon>
        <taxon>Teleostei</taxon>
        <taxon>Ostariophysi</taxon>
        <taxon>Cypriniformes</taxon>
        <taxon>Cyprinidae</taxon>
        <taxon>Cyprininae</taxon>
        <taxon>Sinocyclocheilus</taxon>
    </lineage>
</organism>
<accession>A0A672LT57</accession>
<evidence type="ECO:0008006" key="3">
    <source>
        <dbReference type="Google" id="ProtNLM"/>
    </source>
</evidence>
<dbReference type="Proteomes" id="UP000472262">
    <property type="component" value="Unassembled WGS sequence"/>
</dbReference>
<dbReference type="InterPro" id="IPR013783">
    <property type="entry name" value="Ig-like_fold"/>
</dbReference>
<name>A0A672LT57_SINGR</name>
<dbReference type="SUPFAM" id="SSF48726">
    <property type="entry name" value="Immunoglobulin"/>
    <property type="match status" value="1"/>
</dbReference>
<evidence type="ECO:0000313" key="1">
    <source>
        <dbReference type="Ensembl" id="ENSSGRP00000027933.1"/>
    </source>
</evidence>
<evidence type="ECO:0000313" key="2">
    <source>
        <dbReference type="Proteomes" id="UP000472262"/>
    </source>
</evidence>